<sequence length="48" mass="5331">MGLFTGFSVNPRSYPPDLKRASRGLHKVGLTDAVPCLFGQNYFAEERS</sequence>
<evidence type="ECO:0000313" key="1">
    <source>
        <dbReference type="EMBL" id="AXC11207.1"/>
    </source>
</evidence>
<keyword evidence="2" id="KW-1185">Reference proteome</keyword>
<proteinExistence type="predicted"/>
<protein>
    <submittedName>
        <fullName evidence="1">Uncharacterized protein</fullName>
    </submittedName>
</protein>
<dbReference type="AlphaFoldDB" id="A0A2Z5FXL0"/>
<dbReference type="KEGG" id="abas:ACPOL_1867"/>
<evidence type="ECO:0000313" key="2">
    <source>
        <dbReference type="Proteomes" id="UP000253606"/>
    </source>
</evidence>
<gene>
    <name evidence="1" type="ORF">ACPOL_1867</name>
</gene>
<name>A0A2Z5FXL0_9BACT</name>
<dbReference type="Proteomes" id="UP000253606">
    <property type="component" value="Chromosome"/>
</dbReference>
<accession>A0A2Z5FXL0</accession>
<organism evidence="1 2">
    <name type="scientific">Acidisarcina polymorpha</name>
    <dbReference type="NCBI Taxonomy" id="2211140"/>
    <lineage>
        <taxon>Bacteria</taxon>
        <taxon>Pseudomonadati</taxon>
        <taxon>Acidobacteriota</taxon>
        <taxon>Terriglobia</taxon>
        <taxon>Terriglobales</taxon>
        <taxon>Acidobacteriaceae</taxon>
        <taxon>Acidisarcina</taxon>
    </lineage>
</organism>
<reference evidence="1 2" key="1">
    <citation type="journal article" date="2018" name="Front. Microbiol.">
        <title>Hydrolytic Capabilities as a Key to Environmental Success: Chitinolytic and Cellulolytic Acidobacteria From Acidic Sub-arctic Soils and Boreal Peatlands.</title>
        <authorList>
            <person name="Belova S.E."/>
            <person name="Ravin N.V."/>
            <person name="Pankratov T.A."/>
            <person name="Rakitin A.L."/>
            <person name="Ivanova A.A."/>
            <person name="Beletsky A.V."/>
            <person name="Mardanov A.V."/>
            <person name="Sinninghe Damste J.S."/>
            <person name="Dedysh S.N."/>
        </authorList>
    </citation>
    <scope>NUCLEOTIDE SEQUENCE [LARGE SCALE GENOMIC DNA]</scope>
    <source>
        <strain evidence="1 2">SBC82</strain>
    </source>
</reference>
<dbReference type="EMBL" id="CP030840">
    <property type="protein sequence ID" value="AXC11207.1"/>
    <property type="molecule type" value="Genomic_DNA"/>
</dbReference>